<organism evidence="1 2">
    <name type="scientific">Puccinia striiformis f. sp. tritici PST-78</name>
    <dbReference type="NCBI Taxonomy" id="1165861"/>
    <lineage>
        <taxon>Eukaryota</taxon>
        <taxon>Fungi</taxon>
        <taxon>Dikarya</taxon>
        <taxon>Basidiomycota</taxon>
        <taxon>Pucciniomycotina</taxon>
        <taxon>Pucciniomycetes</taxon>
        <taxon>Pucciniales</taxon>
        <taxon>Pucciniaceae</taxon>
        <taxon>Puccinia</taxon>
    </lineage>
</organism>
<proteinExistence type="predicted"/>
<gene>
    <name evidence="1" type="ORF">PSTG_04741</name>
</gene>
<accession>A0A0L0VRL7</accession>
<evidence type="ECO:0000313" key="2">
    <source>
        <dbReference type="Proteomes" id="UP000054564"/>
    </source>
</evidence>
<name>A0A0L0VRL7_9BASI</name>
<keyword evidence="2" id="KW-1185">Reference proteome</keyword>
<reference evidence="2" key="1">
    <citation type="submission" date="2014-03" db="EMBL/GenBank/DDBJ databases">
        <title>The Genome Sequence of Puccinia striiformis f. sp. tritici PST-78.</title>
        <authorList>
            <consortium name="The Broad Institute Genome Sequencing Platform"/>
            <person name="Cuomo C."/>
            <person name="Hulbert S."/>
            <person name="Chen X."/>
            <person name="Walker B."/>
            <person name="Young S.K."/>
            <person name="Zeng Q."/>
            <person name="Gargeya S."/>
            <person name="Fitzgerald M."/>
            <person name="Haas B."/>
            <person name="Abouelleil A."/>
            <person name="Alvarado L."/>
            <person name="Arachchi H.M."/>
            <person name="Berlin A.M."/>
            <person name="Chapman S.B."/>
            <person name="Goldberg J."/>
            <person name="Griggs A."/>
            <person name="Gujja S."/>
            <person name="Hansen M."/>
            <person name="Howarth C."/>
            <person name="Imamovic A."/>
            <person name="Larimer J."/>
            <person name="McCowan C."/>
            <person name="Montmayeur A."/>
            <person name="Murphy C."/>
            <person name="Neiman D."/>
            <person name="Pearson M."/>
            <person name="Priest M."/>
            <person name="Roberts A."/>
            <person name="Saif S."/>
            <person name="Shea T."/>
            <person name="Sisk P."/>
            <person name="Sykes S."/>
            <person name="Wortman J."/>
            <person name="Nusbaum C."/>
            <person name="Birren B."/>
        </authorList>
    </citation>
    <scope>NUCLEOTIDE SEQUENCE [LARGE SCALE GENOMIC DNA]</scope>
    <source>
        <strain evidence="2">race PST-78</strain>
    </source>
</reference>
<dbReference type="EMBL" id="AJIL01000026">
    <property type="protein sequence ID" value="KNF01916.1"/>
    <property type="molecule type" value="Genomic_DNA"/>
</dbReference>
<evidence type="ECO:0000313" key="1">
    <source>
        <dbReference type="EMBL" id="KNF01916.1"/>
    </source>
</evidence>
<comment type="caution">
    <text evidence="1">The sequence shown here is derived from an EMBL/GenBank/DDBJ whole genome shotgun (WGS) entry which is preliminary data.</text>
</comment>
<sequence>MSKNCSDGPVRGLVGPARLVWQCIFHIQPPPQEIFQDQQECTQSIQQSALNHGHSSDRLASGHVTEFNIRFT</sequence>
<protein>
    <submittedName>
        <fullName evidence="1">Uncharacterized protein</fullName>
    </submittedName>
</protein>
<dbReference type="Proteomes" id="UP000054564">
    <property type="component" value="Unassembled WGS sequence"/>
</dbReference>
<dbReference type="AlphaFoldDB" id="A0A0L0VRL7"/>